<reference evidence="1" key="1">
    <citation type="submission" date="2019-04" db="EMBL/GenBank/DDBJ databases">
        <title>Friends and foes A comparative genomics studyof 23 Aspergillus species from section Flavi.</title>
        <authorList>
            <consortium name="DOE Joint Genome Institute"/>
            <person name="Kjaerbolling I."/>
            <person name="Vesth T."/>
            <person name="Frisvad J.C."/>
            <person name="Nybo J.L."/>
            <person name="Theobald S."/>
            <person name="Kildgaard S."/>
            <person name="Isbrandt T."/>
            <person name="Kuo A."/>
            <person name="Sato A."/>
            <person name="Lyhne E.K."/>
            <person name="Kogle M.E."/>
            <person name="Wiebenga A."/>
            <person name="Kun R.S."/>
            <person name="Lubbers R.J."/>
            <person name="Makela M.R."/>
            <person name="Barry K."/>
            <person name="Chovatia M."/>
            <person name="Clum A."/>
            <person name="Daum C."/>
            <person name="Haridas S."/>
            <person name="He G."/>
            <person name="LaButti K."/>
            <person name="Lipzen A."/>
            <person name="Mondo S."/>
            <person name="Riley R."/>
            <person name="Salamov A."/>
            <person name="Simmons B.A."/>
            <person name="Magnuson J.K."/>
            <person name="Henrissat B."/>
            <person name="Mortensen U.H."/>
            <person name="Larsen T.O."/>
            <person name="Devries R.P."/>
            <person name="Grigoriev I.V."/>
            <person name="Machida M."/>
            <person name="Baker S.E."/>
            <person name="Andersen M.R."/>
        </authorList>
    </citation>
    <scope>NUCLEOTIDE SEQUENCE [LARGE SCALE GENOMIC DNA]</scope>
    <source>
        <strain evidence="1">IBT 14317</strain>
    </source>
</reference>
<accession>A0A5N7BR67</accession>
<protein>
    <submittedName>
        <fullName evidence="1">Uncharacterized protein</fullName>
    </submittedName>
</protein>
<dbReference type="AlphaFoldDB" id="A0A5N7BR67"/>
<dbReference type="OrthoDB" id="4417028at2759"/>
<proteinExistence type="predicted"/>
<dbReference type="EMBL" id="ML735385">
    <property type="protein sequence ID" value="KAE8384269.1"/>
    <property type="molecule type" value="Genomic_DNA"/>
</dbReference>
<evidence type="ECO:0000313" key="1">
    <source>
        <dbReference type="EMBL" id="KAE8384269.1"/>
    </source>
</evidence>
<name>A0A5N7BR67_PETAA</name>
<dbReference type="Proteomes" id="UP000326877">
    <property type="component" value="Unassembled WGS sequence"/>
</dbReference>
<gene>
    <name evidence="1" type="ORF">BDV23DRAFT_189375</name>
</gene>
<organism evidence="1">
    <name type="scientific">Petromyces alliaceus</name>
    <name type="common">Aspergillus alliaceus</name>
    <dbReference type="NCBI Taxonomy" id="209559"/>
    <lineage>
        <taxon>Eukaryota</taxon>
        <taxon>Fungi</taxon>
        <taxon>Dikarya</taxon>
        <taxon>Ascomycota</taxon>
        <taxon>Pezizomycotina</taxon>
        <taxon>Eurotiomycetes</taxon>
        <taxon>Eurotiomycetidae</taxon>
        <taxon>Eurotiales</taxon>
        <taxon>Aspergillaceae</taxon>
        <taxon>Aspergillus</taxon>
        <taxon>Aspergillus subgen. Circumdati</taxon>
    </lineage>
</organism>
<sequence length="664" mass="74979">MATINAEDRVSRVRQLFNPGTASVLSKTHVGSNLLLGIAQHGLARRSQGHSLSALEKLAVSPFEALAREEAELDEYGKAAMESKTSRAMTGVIPMSILDLPKSEPYDRERLAKDMKDMMDEVVRQPHIRVLSVNEFKERTVEDNAKFNDATARLKRGLTFFYPDPKSESQDASTAIAGQQNWEKDEIYWSWASAADSRQTREERTKEFGSIVTGKTRYFDGDHAHHSIFNGVVPSILSTTIVCWEADNSSNPWYLELERTMREISRISGKFNQYTGIKWIDFLIGLLPGVENYKDFIWWIEQISGLTAALLNFFVNPDDLVQQLTLAWSLEAIEQQSAPGEPSFMFDGGTDGKHELWLRRGNAYNSGCERLAVDTIDSLPPRLTGEYKIMPMQAIEGPSIGARFPIPICCYRNHNNNDIVYSPTLDTPPKVLPGAKSRSRPMMARKGTLTCIAYRGMDEGIYVASTNTGINWETVRIGNDAMTCASPGICILRDMAVCFCYDVDNYFYVSTRHLAGPVDGWSGWYEVKTSVNLVPQATAVLDENDGLVLWWTKDDEDNICLFEITREALVDKMRDTIRPVYRSDSDGYKAASSLSPHMWEGKRCVLYRNRNIWDLELLVRDPKDDSNNGCWSMKSVKVCGDPTLYQKLGDRRLYVVYSRDLDAP</sequence>